<dbReference type="EMBL" id="ML769533">
    <property type="protein sequence ID" value="KAE9395327.1"/>
    <property type="molecule type" value="Genomic_DNA"/>
</dbReference>
<organism evidence="1 2">
    <name type="scientific">Gymnopus androsaceus JB14</name>
    <dbReference type="NCBI Taxonomy" id="1447944"/>
    <lineage>
        <taxon>Eukaryota</taxon>
        <taxon>Fungi</taxon>
        <taxon>Dikarya</taxon>
        <taxon>Basidiomycota</taxon>
        <taxon>Agaricomycotina</taxon>
        <taxon>Agaricomycetes</taxon>
        <taxon>Agaricomycetidae</taxon>
        <taxon>Agaricales</taxon>
        <taxon>Marasmiineae</taxon>
        <taxon>Omphalotaceae</taxon>
        <taxon>Gymnopus</taxon>
    </lineage>
</organism>
<proteinExistence type="predicted"/>
<protein>
    <submittedName>
        <fullName evidence="1">Uncharacterized protein</fullName>
    </submittedName>
</protein>
<evidence type="ECO:0000313" key="2">
    <source>
        <dbReference type="Proteomes" id="UP000799118"/>
    </source>
</evidence>
<keyword evidence="2" id="KW-1185">Reference proteome</keyword>
<dbReference type="OrthoDB" id="3252135at2759"/>
<dbReference type="AlphaFoldDB" id="A0A6A4HDL1"/>
<sequence>MVWVCTQVKQPDIDNECFSTTLSASRDEGSGKIDPCLSQLSQEAFDWEGQVKCRDDIRVGNFDAGKIAAALSQEAFDWEGQVKCRDDIRVGNFDAGKIAAADFLVFSVLSKPNQAAFNSLRIVFPVSLVTNMWVEIL</sequence>
<dbReference type="Proteomes" id="UP000799118">
    <property type="component" value="Unassembled WGS sequence"/>
</dbReference>
<gene>
    <name evidence="1" type="ORF">BT96DRAFT_997734</name>
</gene>
<name>A0A6A4HDL1_9AGAR</name>
<evidence type="ECO:0000313" key="1">
    <source>
        <dbReference type="EMBL" id="KAE9395327.1"/>
    </source>
</evidence>
<accession>A0A6A4HDL1</accession>
<reference evidence="1" key="1">
    <citation type="journal article" date="2019" name="Environ. Microbiol.">
        <title>Fungal ecological strategies reflected in gene transcription - a case study of two litter decomposers.</title>
        <authorList>
            <person name="Barbi F."/>
            <person name="Kohler A."/>
            <person name="Barry K."/>
            <person name="Baskaran P."/>
            <person name="Daum C."/>
            <person name="Fauchery L."/>
            <person name="Ihrmark K."/>
            <person name="Kuo A."/>
            <person name="LaButti K."/>
            <person name="Lipzen A."/>
            <person name="Morin E."/>
            <person name="Grigoriev I.V."/>
            <person name="Henrissat B."/>
            <person name="Lindahl B."/>
            <person name="Martin F."/>
        </authorList>
    </citation>
    <scope>NUCLEOTIDE SEQUENCE</scope>
    <source>
        <strain evidence="1">JB14</strain>
    </source>
</reference>